<organism evidence="4 5">
    <name type="scientific">Delitschia confertaspora ATCC 74209</name>
    <dbReference type="NCBI Taxonomy" id="1513339"/>
    <lineage>
        <taxon>Eukaryota</taxon>
        <taxon>Fungi</taxon>
        <taxon>Dikarya</taxon>
        <taxon>Ascomycota</taxon>
        <taxon>Pezizomycotina</taxon>
        <taxon>Dothideomycetes</taxon>
        <taxon>Pleosporomycetidae</taxon>
        <taxon>Pleosporales</taxon>
        <taxon>Delitschiaceae</taxon>
        <taxon>Delitschia</taxon>
    </lineage>
</organism>
<evidence type="ECO:0000256" key="2">
    <source>
        <dbReference type="SAM" id="SignalP"/>
    </source>
</evidence>
<dbReference type="Proteomes" id="UP000799536">
    <property type="component" value="Unassembled WGS sequence"/>
</dbReference>
<keyword evidence="2" id="KW-0732">Signal</keyword>
<dbReference type="PANTHER" id="PTHR43784">
    <property type="entry name" value="GDSL-LIKE LIPASE/ACYLHYDROLASE, PUTATIVE (AFU_ORTHOLOGUE AFUA_2G00820)-RELATED"/>
    <property type="match status" value="1"/>
</dbReference>
<dbReference type="Gene3D" id="3.40.50.1110">
    <property type="entry name" value="SGNH hydrolase"/>
    <property type="match status" value="1"/>
</dbReference>
<feature type="domain" description="SGNH hydrolase-type esterase" evidence="3">
    <location>
        <begin position="221"/>
        <end position="415"/>
    </location>
</feature>
<sequence length="427" mass="44959">MLRINFPCLAVALAALSLFATTNARAVEIAKRQETGYHWVDTWTSMPQLVESNNMPPSQFTSGGVFKDATLRQTLHISVGALKIKLAISNTFGGSDLPITAISVGLPTGGKAGVSGIQDSPLVGVTFSGKESVTVPRGQVIVSDEIIFPVTAQQMITVSLYSKSGQSGSSITGHPGSRTTSWMQSGNRVNSTTMSGSSTAHWYFVSAVQAYAPTDTSALMILGDSITDGRGSTDNENNRWPDLLLARLQSSNITNIAINNQAAGGNTVLSGGLGPPLMQRYTRDAITQPGAKYVMIFEGVNDIGGGGSSSGTQQSIGDNLIKAFTQITTDAHKAGLITIGATITPFGGNGQGYSNPEREKTRQRVNSWILGQQGKAFDHTVDFAKIVANAATPSQLDSKFDGGDHLHPNVAGYQAMANGFPVDIFKA</sequence>
<keyword evidence="5" id="KW-1185">Reference proteome</keyword>
<accession>A0A9P4MWH1</accession>
<dbReference type="OrthoDB" id="10071171at2759"/>
<dbReference type="InterPro" id="IPR036514">
    <property type="entry name" value="SGNH_hydro_sf"/>
</dbReference>
<evidence type="ECO:0000313" key="5">
    <source>
        <dbReference type="Proteomes" id="UP000799536"/>
    </source>
</evidence>
<comment type="caution">
    <text evidence="4">The sequence shown here is derived from an EMBL/GenBank/DDBJ whole genome shotgun (WGS) entry which is preliminary data.</text>
</comment>
<dbReference type="InterPro" id="IPR053140">
    <property type="entry name" value="GDSL_Rv0518-like"/>
</dbReference>
<dbReference type="AlphaFoldDB" id="A0A9P4MWH1"/>
<reference evidence="4" key="1">
    <citation type="journal article" date="2020" name="Stud. Mycol.">
        <title>101 Dothideomycetes genomes: a test case for predicting lifestyles and emergence of pathogens.</title>
        <authorList>
            <person name="Haridas S."/>
            <person name="Albert R."/>
            <person name="Binder M."/>
            <person name="Bloem J."/>
            <person name="Labutti K."/>
            <person name="Salamov A."/>
            <person name="Andreopoulos B."/>
            <person name="Baker S."/>
            <person name="Barry K."/>
            <person name="Bills G."/>
            <person name="Bluhm B."/>
            <person name="Cannon C."/>
            <person name="Castanera R."/>
            <person name="Culley D."/>
            <person name="Daum C."/>
            <person name="Ezra D."/>
            <person name="Gonzalez J."/>
            <person name="Henrissat B."/>
            <person name="Kuo A."/>
            <person name="Liang C."/>
            <person name="Lipzen A."/>
            <person name="Lutzoni F."/>
            <person name="Magnuson J."/>
            <person name="Mondo S."/>
            <person name="Nolan M."/>
            <person name="Ohm R."/>
            <person name="Pangilinan J."/>
            <person name="Park H.-J."/>
            <person name="Ramirez L."/>
            <person name="Alfaro M."/>
            <person name="Sun H."/>
            <person name="Tritt A."/>
            <person name="Yoshinaga Y."/>
            <person name="Zwiers L.-H."/>
            <person name="Turgeon B."/>
            <person name="Goodwin S."/>
            <person name="Spatafora J."/>
            <person name="Crous P."/>
            <person name="Grigoriev I."/>
        </authorList>
    </citation>
    <scope>NUCLEOTIDE SEQUENCE</scope>
    <source>
        <strain evidence="4">ATCC 74209</strain>
    </source>
</reference>
<name>A0A9P4MWH1_9PLEO</name>
<dbReference type="InterPro" id="IPR013830">
    <property type="entry name" value="SGNH_hydro"/>
</dbReference>
<feature type="chain" id="PRO_5040333489" evidence="2">
    <location>
        <begin position="25"/>
        <end position="427"/>
    </location>
</feature>
<dbReference type="PANTHER" id="PTHR43784:SF2">
    <property type="entry name" value="GDSL-LIKE LIPASE_ACYLHYDROLASE, PUTATIVE (AFU_ORTHOLOGUE AFUA_2G00820)-RELATED"/>
    <property type="match status" value="1"/>
</dbReference>
<dbReference type="EMBL" id="ML994106">
    <property type="protein sequence ID" value="KAF2198950.1"/>
    <property type="molecule type" value="Genomic_DNA"/>
</dbReference>
<protein>
    <submittedName>
        <fullName evidence="4">Lipolytic enzyme</fullName>
    </submittedName>
</protein>
<dbReference type="CDD" id="cd01830">
    <property type="entry name" value="XynE_like"/>
    <property type="match status" value="1"/>
</dbReference>
<proteinExistence type="predicted"/>
<evidence type="ECO:0000259" key="3">
    <source>
        <dbReference type="Pfam" id="PF13472"/>
    </source>
</evidence>
<evidence type="ECO:0000313" key="4">
    <source>
        <dbReference type="EMBL" id="KAF2198950.1"/>
    </source>
</evidence>
<dbReference type="Pfam" id="PF13472">
    <property type="entry name" value="Lipase_GDSL_2"/>
    <property type="match status" value="1"/>
</dbReference>
<dbReference type="SUPFAM" id="SSF52266">
    <property type="entry name" value="SGNH hydrolase"/>
    <property type="match status" value="1"/>
</dbReference>
<feature type="region of interest" description="Disordered" evidence="1">
    <location>
        <begin position="167"/>
        <end position="190"/>
    </location>
</feature>
<evidence type="ECO:0000256" key="1">
    <source>
        <dbReference type="SAM" id="MobiDB-lite"/>
    </source>
</evidence>
<gene>
    <name evidence="4" type="ORF">GQ43DRAFT_421332</name>
</gene>
<feature type="signal peptide" evidence="2">
    <location>
        <begin position="1"/>
        <end position="24"/>
    </location>
</feature>
<feature type="compositionally biased region" description="Polar residues" evidence="1">
    <location>
        <begin position="177"/>
        <end position="190"/>
    </location>
</feature>